<organism evidence="2 3">
    <name type="scientific">Polaribacter batillariae</name>
    <dbReference type="NCBI Taxonomy" id="2808900"/>
    <lineage>
        <taxon>Bacteria</taxon>
        <taxon>Pseudomonadati</taxon>
        <taxon>Bacteroidota</taxon>
        <taxon>Flavobacteriia</taxon>
        <taxon>Flavobacteriales</taxon>
        <taxon>Flavobacteriaceae</taxon>
    </lineage>
</organism>
<name>A0ABX7SVT3_9FLAO</name>
<dbReference type="RefSeq" id="WP_207971613.1">
    <property type="nucleotide sequence ID" value="NZ_CP071795.1"/>
</dbReference>
<keyword evidence="3" id="KW-1185">Reference proteome</keyword>
<keyword evidence="1" id="KW-0812">Transmembrane</keyword>
<evidence type="ECO:0008006" key="4">
    <source>
        <dbReference type="Google" id="ProtNLM"/>
    </source>
</evidence>
<proteinExistence type="predicted"/>
<dbReference type="EMBL" id="CP071795">
    <property type="protein sequence ID" value="QTD37443.1"/>
    <property type="molecule type" value="Genomic_DNA"/>
</dbReference>
<protein>
    <recommendedName>
        <fullName evidence="4">PEP-CTERM sorting domain-containing protein</fullName>
    </recommendedName>
</protein>
<sequence>MGPKNILIIILLILPFIGFAQLAPPSPSPGPPPPPPGLPIDGFSGALLALGVIYGVRKKYKDSSS</sequence>
<accession>A0ABX7SVT3</accession>
<gene>
    <name evidence="2" type="ORF">JL193_15340</name>
</gene>
<dbReference type="InterPro" id="IPR058207">
    <property type="entry name" value="PID_CTERM"/>
</dbReference>
<evidence type="ECO:0000313" key="2">
    <source>
        <dbReference type="EMBL" id="QTD37443.1"/>
    </source>
</evidence>
<evidence type="ECO:0000313" key="3">
    <source>
        <dbReference type="Proteomes" id="UP000663935"/>
    </source>
</evidence>
<feature type="transmembrane region" description="Helical" evidence="1">
    <location>
        <begin position="38"/>
        <end position="56"/>
    </location>
</feature>
<keyword evidence="1" id="KW-0472">Membrane</keyword>
<reference evidence="2 3" key="1">
    <citation type="submission" date="2021-03" db="EMBL/GenBank/DDBJ databases">
        <title>Complete genome of Polaribacter_sp.G4M1.</title>
        <authorList>
            <person name="Jeong S.W."/>
            <person name="Bae J.W."/>
        </authorList>
    </citation>
    <scope>NUCLEOTIDE SEQUENCE [LARGE SCALE GENOMIC DNA]</scope>
    <source>
        <strain evidence="2 3">G4M1</strain>
    </source>
</reference>
<keyword evidence="1" id="KW-1133">Transmembrane helix</keyword>
<dbReference type="Proteomes" id="UP000663935">
    <property type="component" value="Chromosome"/>
</dbReference>
<evidence type="ECO:0000256" key="1">
    <source>
        <dbReference type="SAM" id="Phobius"/>
    </source>
</evidence>
<dbReference type="NCBIfam" id="NF046080">
    <property type="entry name" value="PID_CTERM"/>
    <property type="match status" value="1"/>
</dbReference>